<dbReference type="Proteomes" id="UP000294914">
    <property type="component" value="Unassembled WGS sequence"/>
</dbReference>
<protein>
    <recommendedName>
        <fullName evidence="4">Arsenate reductase</fullName>
        <ecNumber evidence="4">1.20.4.1</ecNumber>
    </recommendedName>
</protein>
<accession>A0A4R8IQS2</accession>
<dbReference type="SUPFAM" id="SSF52833">
    <property type="entry name" value="Thioredoxin-like"/>
    <property type="match status" value="1"/>
</dbReference>
<dbReference type="InterPro" id="IPR006659">
    <property type="entry name" value="Arsenate_reductase"/>
</dbReference>
<dbReference type="PANTHER" id="PTHR30041:SF4">
    <property type="entry name" value="ARSENATE REDUCTASE"/>
    <property type="match status" value="1"/>
</dbReference>
<name>A0A4R8IQS2_9GAMM</name>
<evidence type="ECO:0000256" key="4">
    <source>
        <dbReference type="RuleBase" id="RU362029"/>
    </source>
</evidence>
<dbReference type="EMBL" id="SOQX01000003">
    <property type="protein sequence ID" value="TDY01610.1"/>
    <property type="molecule type" value="Genomic_DNA"/>
</dbReference>
<evidence type="ECO:0000256" key="2">
    <source>
        <dbReference type="ARBA" id="ARBA00023002"/>
    </source>
</evidence>
<dbReference type="RefSeq" id="WP_134082829.1">
    <property type="nucleotide sequence ID" value="NZ_SOQX01000003.1"/>
</dbReference>
<gene>
    <name evidence="5" type="ORF">EDC23_1499</name>
</gene>
<evidence type="ECO:0000313" key="5">
    <source>
        <dbReference type="EMBL" id="TDY01610.1"/>
    </source>
</evidence>
<dbReference type="EC" id="1.20.4.1" evidence="4"/>
<evidence type="ECO:0000313" key="6">
    <source>
        <dbReference type="Proteomes" id="UP000294914"/>
    </source>
</evidence>
<evidence type="ECO:0000256" key="3">
    <source>
        <dbReference type="PROSITE-ProRule" id="PRU01282"/>
    </source>
</evidence>
<dbReference type="InterPro" id="IPR036249">
    <property type="entry name" value="Thioredoxin-like_sf"/>
</dbReference>
<dbReference type="PANTHER" id="PTHR30041">
    <property type="entry name" value="ARSENATE REDUCTASE"/>
    <property type="match status" value="1"/>
</dbReference>
<dbReference type="Gene3D" id="3.40.30.10">
    <property type="entry name" value="Glutaredoxin"/>
    <property type="match status" value="1"/>
</dbReference>
<dbReference type="OrthoDB" id="9790554at2"/>
<dbReference type="AlphaFoldDB" id="A0A4R8IQS2"/>
<comment type="catalytic activity">
    <reaction evidence="4">
        <text>[glutaredoxin]-dithiol + arsenate + glutathione + H(+) = glutathionyl-S-S-[glutaredoxin] + arsenite + H2O</text>
        <dbReference type="Rhea" id="RHEA:22016"/>
        <dbReference type="Rhea" id="RHEA-COMP:10729"/>
        <dbReference type="Rhea" id="RHEA-COMP:17668"/>
        <dbReference type="ChEBI" id="CHEBI:15377"/>
        <dbReference type="ChEBI" id="CHEBI:15378"/>
        <dbReference type="ChEBI" id="CHEBI:29242"/>
        <dbReference type="ChEBI" id="CHEBI:29950"/>
        <dbReference type="ChEBI" id="CHEBI:48597"/>
        <dbReference type="ChEBI" id="CHEBI:57925"/>
        <dbReference type="ChEBI" id="CHEBI:146199"/>
        <dbReference type="EC" id="1.20.4.1"/>
    </reaction>
</comment>
<comment type="similarity">
    <text evidence="1 3 4">Belongs to the ArsC family.</text>
</comment>
<evidence type="ECO:0000256" key="1">
    <source>
        <dbReference type="ARBA" id="ARBA00007198"/>
    </source>
</evidence>
<dbReference type="InterPro" id="IPR006660">
    <property type="entry name" value="Arsenate_reductase-like"/>
</dbReference>
<dbReference type="PROSITE" id="PS51353">
    <property type="entry name" value="ARSC"/>
    <property type="match status" value="1"/>
</dbReference>
<reference evidence="5 6" key="1">
    <citation type="submission" date="2019-03" db="EMBL/GenBank/DDBJ databases">
        <title>Genomic Encyclopedia of Type Strains, Phase IV (KMG-IV): sequencing the most valuable type-strain genomes for metagenomic binning, comparative biology and taxonomic classification.</title>
        <authorList>
            <person name="Goeker M."/>
        </authorList>
    </citation>
    <scope>NUCLEOTIDE SEQUENCE [LARGE SCALE GENOMIC DNA]</scope>
    <source>
        <strain evidence="5 6">DSM 16326</strain>
    </source>
</reference>
<dbReference type="CDD" id="cd03034">
    <property type="entry name" value="ArsC_ArsC"/>
    <property type="match status" value="1"/>
</dbReference>
<comment type="caution">
    <text evidence="5">The sequence shown here is derived from an EMBL/GenBank/DDBJ whole genome shotgun (WGS) entry which is preliminary data.</text>
</comment>
<organism evidence="5 6">
    <name type="scientific">Thiohalophilus thiocyanatoxydans</name>
    <dbReference type="NCBI Taxonomy" id="381308"/>
    <lineage>
        <taxon>Bacteria</taxon>
        <taxon>Pseudomonadati</taxon>
        <taxon>Pseudomonadota</taxon>
        <taxon>Gammaproteobacteria</taxon>
        <taxon>Thiohalomonadales</taxon>
        <taxon>Thiohalophilaceae</taxon>
        <taxon>Thiohalophilus</taxon>
    </lineage>
</organism>
<keyword evidence="6" id="KW-1185">Reference proteome</keyword>
<dbReference type="NCBIfam" id="TIGR00014">
    <property type="entry name" value="arsC"/>
    <property type="match status" value="1"/>
</dbReference>
<dbReference type="Pfam" id="PF03960">
    <property type="entry name" value="ArsC"/>
    <property type="match status" value="1"/>
</dbReference>
<sequence length="116" mass="13435">MSLTLYHNPRCSKSRQTLELLQQHGHQPEVVEYLQTPPERATLERILDLLGLEPRDLMRRKEPEYRENNLDDQSLGRDALIDAMLRHPKLIERPILLANGKAAIGRPPKNVLEILE</sequence>
<keyword evidence="2 4" id="KW-0560">Oxidoreductase</keyword>
<dbReference type="GO" id="GO:0008794">
    <property type="term" value="F:arsenate reductase (glutaredoxin) activity"/>
    <property type="evidence" value="ECO:0007669"/>
    <property type="project" value="UniProtKB-UniRule"/>
</dbReference>
<proteinExistence type="inferred from homology"/>